<dbReference type="PIRSF" id="PIRSF036615">
    <property type="entry name" value="MHYT_LytTR"/>
    <property type="match status" value="1"/>
</dbReference>
<organism evidence="5 6">
    <name type="scientific">Jiella sonneratiae</name>
    <dbReference type="NCBI Taxonomy" id="2816856"/>
    <lineage>
        <taxon>Bacteria</taxon>
        <taxon>Pseudomonadati</taxon>
        <taxon>Pseudomonadota</taxon>
        <taxon>Alphaproteobacteria</taxon>
        <taxon>Hyphomicrobiales</taxon>
        <taxon>Aurantimonadaceae</taxon>
        <taxon>Jiella</taxon>
    </lineage>
</organism>
<evidence type="ECO:0000259" key="3">
    <source>
        <dbReference type="PROSITE" id="PS50924"/>
    </source>
</evidence>
<evidence type="ECO:0000256" key="1">
    <source>
        <dbReference type="PROSITE-ProRule" id="PRU00244"/>
    </source>
</evidence>
<keyword evidence="1" id="KW-0812">Transmembrane</keyword>
<reference evidence="5 6" key="1">
    <citation type="submission" date="2021-03" db="EMBL/GenBank/DDBJ databases">
        <title>Whole genome sequence of Jiella sp. MQZ13P-4.</title>
        <authorList>
            <person name="Tuo L."/>
        </authorList>
    </citation>
    <scope>NUCLEOTIDE SEQUENCE [LARGE SCALE GENOMIC DNA]</scope>
    <source>
        <strain evidence="5 6">MQZ13P-4</strain>
    </source>
</reference>
<evidence type="ECO:0000313" key="5">
    <source>
        <dbReference type="EMBL" id="MBO0904808.1"/>
    </source>
</evidence>
<dbReference type="PROSITE" id="PS50930">
    <property type="entry name" value="HTH_LYTTR"/>
    <property type="match status" value="1"/>
</dbReference>
<keyword evidence="1" id="KW-0472">Membrane</keyword>
<proteinExistence type="predicted"/>
<feature type="domain" description="MHYT" evidence="3">
    <location>
        <begin position="6"/>
        <end position="193"/>
    </location>
</feature>
<dbReference type="InterPro" id="IPR005330">
    <property type="entry name" value="MHYT_dom"/>
</dbReference>
<feature type="transmembrane region" description="Helical" evidence="1">
    <location>
        <begin position="6"/>
        <end position="32"/>
    </location>
</feature>
<evidence type="ECO:0000313" key="6">
    <source>
        <dbReference type="Proteomes" id="UP000664288"/>
    </source>
</evidence>
<protein>
    <submittedName>
        <fullName evidence="5">LytTR family transcriptional regulator DNA-binding domain-containing protein</fullName>
    </submittedName>
</protein>
<dbReference type="GO" id="GO:0003677">
    <property type="term" value="F:DNA binding"/>
    <property type="evidence" value="ECO:0007669"/>
    <property type="project" value="UniProtKB-KW"/>
</dbReference>
<comment type="caution">
    <text evidence="5">The sequence shown here is derived from an EMBL/GenBank/DDBJ whole genome shotgun (WGS) entry which is preliminary data.</text>
</comment>
<dbReference type="PANTHER" id="PTHR35152">
    <property type="entry name" value="DOMAIN SIGNALLING PROTEIN, PUTATIVE (AFU_ORTHOLOGUE AFUA_5G11310)-RELATED"/>
    <property type="match status" value="1"/>
</dbReference>
<feature type="compositionally biased region" description="Basic and acidic residues" evidence="2">
    <location>
        <begin position="241"/>
        <end position="262"/>
    </location>
</feature>
<feature type="region of interest" description="Disordered" evidence="2">
    <location>
        <begin position="239"/>
        <end position="265"/>
    </location>
</feature>
<dbReference type="SMART" id="SM00850">
    <property type="entry name" value="LytTR"/>
    <property type="match status" value="1"/>
</dbReference>
<dbReference type="Pfam" id="PF04397">
    <property type="entry name" value="LytTR"/>
    <property type="match status" value="1"/>
</dbReference>
<feature type="domain" description="HTH LytTR-type" evidence="4">
    <location>
        <begin position="321"/>
        <end position="427"/>
    </location>
</feature>
<dbReference type="PANTHER" id="PTHR35152:SF1">
    <property type="entry name" value="DOMAIN SIGNALLING PROTEIN, PUTATIVE (AFU_ORTHOLOGUE AFUA_5G11310)-RELATED"/>
    <property type="match status" value="1"/>
</dbReference>
<dbReference type="PROSITE" id="PS50924">
    <property type="entry name" value="MHYT"/>
    <property type="match status" value="1"/>
</dbReference>
<evidence type="ECO:0000256" key="2">
    <source>
        <dbReference type="SAM" id="MobiDB-lite"/>
    </source>
</evidence>
<dbReference type="InterPro" id="IPR012073">
    <property type="entry name" value="LytTR_MHYT"/>
</dbReference>
<evidence type="ECO:0000259" key="4">
    <source>
        <dbReference type="PROSITE" id="PS50930"/>
    </source>
</evidence>
<keyword evidence="6" id="KW-1185">Reference proteome</keyword>
<accession>A0ABS3J758</accession>
<gene>
    <name evidence="5" type="ORF">J1C47_14270</name>
</gene>
<feature type="transmembrane region" description="Helical" evidence="1">
    <location>
        <begin position="167"/>
        <end position="188"/>
    </location>
</feature>
<keyword evidence="1" id="KW-1133">Transmembrane helix</keyword>
<feature type="transmembrane region" description="Helical" evidence="1">
    <location>
        <begin position="44"/>
        <end position="65"/>
    </location>
</feature>
<feature type="transmembrane region" description="Helical" evidence="1">
    <location>
        <begin position="141"/>
        <end position="160"/>
    </location>
</feature>
<feature type="transmembrane region" description="Helical" evidence="1">
    <location>
        <begin position="208"/>
        <end position="233"/>
    </location>
</feature>
<name>A0ABS3J758_9HYPH</name>
<sequence length="427" mass="44688">MLEQTHVPYLVAASLAVSLMASFTGLSLTHGIGALPSPQRKLNVTMAAVALGGGIWSMHFVAMLGMQLPVLFYYDALTTLVSALVAILVVGAALLVMHFRARTPATILGAGAMVGLGIALMHYIGMSGIQLCRPVYSPPGLFLAWGASVVLGALSFWVIYSDRSRRNIVFGTLCLGSSVFAVHFIAMGGTGFSDAAAGAADGPLLDNATLAMIVTVAAFVICGAFLLTGVTFLPEDGDPAAARRDAGEDDGRHRGQDADPSRRMPAPALAGVSAPAFGALPGAVGDGRSAPIALDLLPQQEPEQAASKPAAAAEARPAVAVPFEKDGRTIFVDRAAIAAIRAEGHYTILYVGGQQLFCPWSISEAETRLADPNFVRAHRSYLINVGHVTGFERHKDNGTCFFEKTLSLGKVTVSRSRLPAVRHALGL</sequence>
<feature type="transmembrane region" description="Helical" evidence="1">
    <location>
        <begin position="107"/>
        <end position="129"/>
    </location>
</feature>
<dbReference type="InterPro" id="IPR007492">
    <property type="entry name" value="LytTR_DNA-bd_dom"/>
</dbReference>
<dbReference type="Proteomes" id="UP000664288">
    <property type="component" value="Unassembled WGS sequence"/>
</dbReference>
<dbReference type="Pfam" id="PF03707">
    <property type="entry name" value="MHYT"/>
    <property type="match status" value="2"/>
</dbReference>
<keyword evidence="5" id="KW-0238">DNA-binding</keyword>
<dbReference type="EMBL" id="JAFMPY010000014">
    <property type="protein sequence ID" value="MBO0904808.1"/>
    <property type="molecule type" value="Genomic_DNA"/>
</dbReference>
<dbReference type="Gene3D" id="2.40.50.1020">
    <property type="entry name" value="LytTr DNA-binding domain"/>
    <property type="match status" value="1"/>
</dbReference>
<dbReference type="RefSeq" id="WP_207351444.1">
    <property type="nucleotide sequence ID" value="NZ_JAFMPY010000014.1"/>
</dbReference>
<feature type="transmembrane region" description="Helical" evidence="1">
    <location>
        <begin position="71"/>
        <end position="95"/>
    </location>
</feature>